<dbReference type="InterPro" id="IPR013785">
    <property type="entry name" value="Aldolase_TIM"/>
</dbReference>
<dbReference type="PRINTS" id="PR00146">
    <property type="entry name" value="DHPICSNTHASE"/>
</dbReference>
<organism evidence="3 4">
    <name type="scientific">Herbiconiux daphne</name>
    <dbReference type="NCBI Taxonomy" id="2970914"/>
    <lineage>
        <taxon>Bacteria</taxon>
        <taxon>Bacillati</taxon>
        <taxon>Actinomycetota</taxon>
        <taxon>Actinomycetes</taxon>
        <taxon>Micrococcales</taxon>
        <taxon>Microbacteriaceae</taxon>
        <taxon>Herbiconiux</taxon>
    </lineage>
</organism>
<dbReference type="PIRSF" id="PIRSF001365">
    <property type="entry name" value="DHDPS"/>
    <property type="match status" value="1"/>
</dbReference>
<dbReference type="Pfam" id="PF00701">
    <property type="entry name" value="DHDPS"/>
    <property type="match status" value="1"/>
</dbReference>
<proteinExistence type="inferred from homology"/>
<dbReference type="PANTHER" id="PTHR42849">
    <property type="entry name" value="N-ACETYLNEURAMINATE LYASE"/>
    <property type="match status" value="1"/>
</dbReference>
<comment type="similarity">
    <text evidence="2">Belongs to the DapA family.</text>
</comment>
<dbReference type="SMART" id="SM01130">
    <property type="entry name" value="DHDPS"/>
    <property type="match status" value="1"/>
</dbReference>
<evidence type="ECO:0000313" key="4">
    <source>
        <dbReference type="Proteomes" id="UP001165586"/>
    </source>
</evidence>
<accession>A0ABT2H7C9</accession>
<dbReference type="Gene3D" id="3.20.20.70">
    <property type="entry name" value="Aldolase class I"/>
    <property type="match status" value="1"/>
</dbReference>
<dbReference type="SUPFAM" id="SSF51569">
    <property type="entry name" value="Aldolase"/>
    <property type="match status" value="1"/>
</dbReference>
<dbReference type="EMBL" id="JANLCJ010000009">
    <property type="protein sequence ID" value="MCS5735814.1"/>
    <property type="molecule type" value="Genomic_DNA"/>
</dbReference>
<dbReference type="RefSeq" id="WP_259540972.1">
    <property type="nucleotide sequence ID" value="NZ_JANLCJ010000009.1"/>
</dbReference>
<dbReference type="Proteomes" id="UP001165586">
    <property type="component" value="Unassembled WGS sequence"/>
</dbReference>
<reference evidence="3" key="1">
    <citation type="submission" date="2022-08" db="EMBL/GenBank/DDBJ databases">
        <authorList>
            <person name="Deng Y."/>
            <person name="Han X.-F."/>
            <person name="Zhang Y.-Q."/>
        </authorList>
    </citation>
    <scope>NUCLEOTIDE SEQUENCE</scope>
    <source>
        <strain evidence="3">CPCC 203386</strain>
    </source>
</reference>
<evidence type="ECO:0000256" key="2">
    <source>
        <dbReference type="PIRNR" id="PIRNR001365"/>
    </source>
</evidence>
<evidence type="ECO:0000256" key="1">
    <source>
        <dbReference type="ARBA" id="ARBA00023239"/>
    </source>
</evidence>
<keyword evidence="4" id="KW-1185">Reference proteome</keyword>
<keyword evidence="1 2" id="KW-0456">Lyase</keyword>
<sequence>MNRHDVDWAGYWPAASTPYAADGSVDELALTALMELYVSQGVHGVLVNGSTGEWFSQSPDERRRVAEVTVAAVAGRTPVVVGVTATTAAEASDLARHAERAGADGVLATVPPYVHPSPAESLAFYAEVSSATALPFMVYNWPRGVSVDLAQTPGLMQALADLPQVAAIKDSTGDWNAMVATTQAVADQVRVFGSFSHRKGLAIMAGLGGDGAIDGGGVGAPYGVPFYEAAQAGDLDLARFWVDKYQAISGRLVAPDYSGVFASPIAQLKVAMHLLDQPAGRLRAPLIELTDPAAIAAIAAILREAELPVSADREASVIAERGSW</sequence>
<comment type="caution">
    <text evidence="3">The sequence shown here is derived from an EMBL/GenBank/DDBJ whole genome shotgun (WGS) entry which is preliminary data.</text>
</comment>
<dbReference type="PANTHER" id="PTHR42849:SF1">
    <property type="entry name" value="N-ACETYLNEURAMINATE LYASE"/>
    <property type="match status" value="1"/>
</dbReference>
<dbReference type="InterPro" id="IPR002220">
    <property type="entry name" value="DapA-like"/>
</dbReference>
<evidence type="ECO:0000313" key="3">
    <source>
        <dbReference type="EMBL" id="MCS5735814.1"/>
    </source>
</evidence>
<protein>
    <submittedName>
        <fullName evidence="3">Dihydrodipicolinate synthase family protein</fullName>
    </submittedName>
</protein>
<name>A0ABT2H7C9_9MICO</name>
<dbReference type="CDD" id="cd00408">
    <property type="entry name" value="DHDPS-like"/>
    <property type="match status" value="1"/>
</dbReference>
<gene>
    <name evidence="3" type="ORF">N1032_18905</name>
</gene>